<evidence type="ECO:0000256" key="1">
    <source>
        <dbReference type="ARBA" id="ARBA00004651"/>
    </source>
</evidence>
<dbReference type="InterPro" id="IPR011657">
    <property type="entry name" value="CNT_C_dom"/>
</dbReference>
<evidence type="ECO:0000313" key="12">
    <source>
        <dbReference type="Proteomes" id="UP001519273"/>
    </source>
</evidence>
<keyword evidence="6 7" id="KW-0472">Membrane</keyword>
<feature type="transmembrane region" description="Helical" evidence="7">
    <location>
        <begin position="40"/>
        <end position="64"/>
    </location>
</feature>
<organism evidence="11 12">
    <name type="scientific">Paenibacillus sediminis</name>
    <dbReference type="NCBI Taxonomy" id="664909"/>
    <lineage>
        <taxon>Bacteria</taxon>
        <taxon>Bacillati</taxon>
        <taxon>Bacillota</taxon>
        <taxon>Bacilli</taxon>
        <taxon>Bacillales</taxon>
        <taxon>Paenibacillaceae</taxon>
        <taxon>Paenibacillus</taxon>
    </lineage>
</organism>
<sequence length="406" mass="44846">MTKKGASTMFLIINLIGIVVVLAIAYFCSIDRRKVDLRAVGVMFAIQILITWFMLSTAIGGQIIQVISKFFLWLIHCSMSGIQFVFADLVGKDGTGSFFITVLMPIIFIVAFFDILTYFGILPALINSIGWVLSKVTRTPRFESFFATQVMFLGNNEVLAITRDQLSRMNDKRLLTACMLGMSCISVSVLGAYMQLINPTYVLIAIPLNAVGALIITSLLNPYKVTKEEDIVYRPTKAEKKNFFDFITGSMLTGGKLALIIAAALLGYIALIDCINSILGLIYKNASFENILAVVFSPFTFLMGVTPSQIFTTAQFMGEKLATNEFVAMGHLHPILHTLNRHTEAVISTFLVSFCNFSTVGIILGSVKALFNEEKSDFIAKNTWRLLVSGILVSFLTAMVVGLFVW</sequence>
<dbReference type="PANTHER" id="PTHR10590">
    <property type="entry name" value="SODIUM/NUCLEOSIDE COTRANSPORTER"/>
    <property type="match status" value="1"/>
</dbReference>
<feature type="transmembrane region" description="Helical" evidence="7">
    <location>
        <begin position="70"/>
        <end position="91"/>
    </location>
</feature>
<dbReference type="Proteomes" id="UP001519273">
    <property type="component" value="Unassembled WGS sequence"/>
</dbReference>
<feature type="transmembrane region" description="Helical" evidence="7">
    <location>
        <begin position="174"/>
        <end position="194"/>
    </location>
</feature>
<evidence type="ECO:0000256" key="7">
    <source>
        <dbReference type="SAM" id="Phobius"/>
    </source>
</evidence>
<keyword evidence="3" id="KW-1003">Cell membrane</keyword>
<dbReference type="Pfam" id="PF07670">
    <property type="entry name" value="Gate"/>
    <property type="match status" value="1"/>
</dbReference>
<comment type="caution">
    <text evidence="11">The sequence shown here is derived from an EMBL/GenBank/DDBJ whole genome shotgun (WGS) entry which is preliminary data.</text>
</comment>
<feature type="transmembrane region" description="Helical" evidence="7">
    <location>
        <begin position="200"/>
        <end position="223"/>
    </location>
</feature>
<name>A0ABS4H4G9_9BACL</name>
<evidence type="ECO:0000256" key="3">
    <source>
        <dbReference type="ARBA" id="ARBA00022475"/>
    </source>
</evidence>
<proteinExistence type="inferred from homology"/>
<dbReference type="EMBL" id="JAGGKP010000005">
    <property type="protein sequence ID" value="MBP1937425.1"/>
    <property type="molecule type" value="Genomic_DNA"/>
</dbReference>
<dbReference type="Pfam" id="PF01773">
    <property type="entry name" value="Nucleos_tra2_N"/>
    <property type="match status" value="1"/>
</dbReference>
<accession>A0ABS4H4G9</accession>
<dbReference type="InterPro" id="IPR002668">
    <property type="entry name" value="CNT_N_dom"/>
</dbReference>
<evidence type="ECO:0000256" key="6">
    <source>
        <dbReference type="ARBA" id="ARBA00023136"/>
    </source>
</evidence>
<feature type="transmembrane region" description="Helical" evidence="7">
    <location>
        <begin position="6"/>
        <end position="28"/>
    </location>
</feature>
<reference evidence="11 12" key="1">
    <citation type="submission" date="2021-03" db="EMBL/GenBank/DDBJ databases">
        <title>Genomic Encyclopedia of Type Strains, Phase IV (KMG-IV): sequencing the most valuable type-strain genomes for metagenomic binning, comparative biology and taxonomic classification.</title>
        <authorList>
            <person name="Goeker M."/>
        </authorList>
    </citation>
    <scope>NUCLEOTIDE SEQUENCE [LARGE SCALE GENOMIC DNA]</scope>
    <source>
        <strain evidence="11 12">DSM 23491</strain>
    </source>
</reference>
<comment type="subcellular location">
    <subcellularLocation>
        <location evidence="1">Cell membrane</location>
        <topology evidence="1">Multi-pass membrane protein</topology>
    </subcellularLocation>
</comment>
<evidence type="ECO:0000313" key="11">
    <source>
        <dbReference type="EMBL" id="MBP1937425.1"/>
    </source>
</evidence>
<feature type="domain" description="Nucleoside transporter/FeoB GTPase Gate" evidence="10">
    <location>
        <begin position="99"/>
        <end position="198"/>
    </location>
</feature>
<dbReference type="PANTHER" id="PTHR10590:SF19">
    <property type="entry name" value="PURINE NUCLEOSIDE TRANSPORT PROTEIN NUPG"/>
    <property type="match status" value="1"/>
</dbReference>
<keyword evidence="12" id="KW-1185">Reference proteome</keyword>
<gene>
    <name evidence="11" type="ORF">J2Z20_002320</name>
</gene>
<feature type="transmembrane region" description="Helical" evidence="7">
    <location>
        <begin position="384"/>
        <end position="405"/>
    </location>
</feature>
<comment type="similarity">
    <text evidence="2">Belongs to the concentrative nucleoside transporter (CNT) (TC 2.A.41) family.</text>
</comment>
<feature type="transmembrane region" description="Helical" evidence="7">
    <location>
        <begin position="98"/>
        <end position="125"/>
    </location>
</feature>
<evidence type="ECO:0000259" key="9">
    <source>
        <dbReference type="Pfam" id="PF07662"/>
    </source>
</evidence>
<keyword evidence="4 7" id="KW-0812">Transmembrane</keyword>
<evidence type="ECO:0000256" key="2">
    <source>
        <dbReference type="ARBA" id="ARBA00009033"/>
    </source>
</evidence>
<feature type="transmembrane region" description="Helical" evidence="7">
    <location>
        <begin position="291"/>
        <end position="311"/>
    </location>
</feature>
<dbReference type="InterPro" id="IPR011642">
    <property type="entry name" value="Gate_dom"/>
</dbReference>
<protein>
    <submittedName>
        <fullName evidence="11">Purine nucleoside transport protein</fullName>
    </submittedName>
</protein>
<evidence type="ECO:0000259" key="8">
    <source>
        <dbReference type="Pfam" id="PF01773"/>
    </source>
</evidence>
<evidence type="ECO:0000256" key="4">
    <source>
        <dbReference type="ARBA" id="ARBA00022692"/>
    </source>
</evidence>
<dbReference type="InterPro" id="IPR008276">
    <property type="entry name" value="C_nuclsd_transpt"/>
</dbReference>
<feature type="domain" description="Concentrative nucleoside transporter C-terminal" evidence="9">
    <location>
        <begin position="201"/>
        <end position="402"/>
    </location>
</feature>
<keyword evidence="5 7" id="KW-1133">Transmembrane helix</keyword>
<feature type="transmembrane region" description="Helical" evidence="7">
    <location>
        <begin position="243"/>
        <end position="271"/>
    </location>
</feature>
<dbReference type="Pfam" id="PF07662">
    <property type="entry name" value="Nucleos_tra2_C"/>
    <property type="match status" value="1"/>
</dbReference>
<evidence type="ECO:0000256" key="5">
    <source>
        <dbReference type="ARBA" id="ARBA00022989"/>
    </source>
</evidence>
<feature type="domain" description="Concentrative nucleoside transporter N-terminal" evidence="8">
    <location>
        <begin position="16"/>
        <end position="89"/>
    </location>
</feature>
<feature type="transmembrane region" description="Helical" evidence="7">
    <location>
        <begin position="345"/>
        <end position="364"/>
    </location>
</feature>
<evidence type="ECO:0000259" key="10">
    <source>
        <dbReference type="Pfam" id="PF07670"/>
    </source>
</evidence>